<accession>A0A151ALH8</accession>
<keyword evidence="1" id="KW-0472">Membrane</keyword>
<sequence>MGKLLKVFIMSAIPLIEQRGAIPLGINVYNLDPMIIFLVSFLGSMLPVPFILLLFNHIFDWMKKYKIFSRFNNLIEKKINKNSAKMEKYKEIGLITFIAIPLPTTGVWTGTAVAAFLKLDFKKSMICAAVGAIISAFIITVLCVVSPAILSSVFKA</sequence>
<proteinExistence type="predicted"/>
<keyword evidence="3" id="KW-1185">Reference proteome</keyword>
<dbReference type="AlphaFoldDB" id="A0A151ALH8"/>
<evidence type="ECO:0000256" key="1">
    <source>
        <dbReference type="SAM" id="Phobius"/>
    </source>
</evidence>
<dbReference type="Proteomes" id="UP000075374">
    <property type="component" value="Unassembled WGS sequence"/>
</dbReference>
<protein>
    <submittedName>
        <fullName evidence="2">Putative small multi-drug export protein</fullName>
    </submittedName>
</protein>
<dbReference type="PANTHER" id="PTHR36007">
    <property type="entry name" value="TRANSPORT PROTEIN-RELATED"/>
    <property type="match status" value="1"/>
</dbReference>
<keyword evidence="1" id="KW-1133">Transmembrane helix</keyword>
<organism evidence="2 3">
    <name type="scientific">Clostridium colicanis DSM 13634</name>
    <dbReference type="NCBI Taxonomy" id="1121305"/>
    <lineage>
        <taxon>Bacteria</taxon>
        <taxon>Bacillati</taxon>
        <taxon>Bacillota</taxon>
        <taxon>Clostridia</taxon>
        <taxon>Eubacteriales</taxon>
        <taxon>Clostridiaceae</taxon>
        <taxon>Clostridium</taxon>
    </lineage>
</organism>
<comment type="caution">
    <text evidence="2">The sequence shown here is derived from an EMBL/GenBank/DDBJ whole genome shotgun (WGS) entry which is preliminary data.</text>
</comment>
<dbReference type="Pfam" id="PF06695">
    <property type="entry name" value="Sm_multidrug_ex"/>
    <property type="match status" value="1"/>
</dbReference>
<dbReference type="PANTHER" id="PTHR36007:SF2">
    <property type="entry name" value="TRANSPORT PROTEIN-RELATED"/>
    <property type="match status" value="1"/>
</dbReference>
<evidence type="ECO:0000313" key="3">
    <source>
        <dbReference type="Proteomes" id="UP000075374"/>
    </source>
</evidence>
<feature type="transmembrane region" description="Helical" evidence="1">
    <location>
        <begin position="92"/>
        <end position="117"/>
    </location>
</feature>
<feature type="transmembrane region" description="Helical" evidence="1">
    <location>
        <begin position="129"/>
        <end position="150"/>
    </location>
</feature>
<keyword evidence="1" id="KW-0812">Transmembrane</keyword>
<dbReference type="EMBL" id="LTBB01000010">
    <property type="protein sequence ID" value="KYH28458.1"/>
    <property type="molecule type" value="Genomic_DNA"/>
</dbReference>
<dbReference type="PATRIC" id="fig|1121305.3.peg.1953"/>
<gene>
    <name evidence="2" type="ORF">CLCOL_19500</name>
</gene>
<name>A0A151ALH8_9CLOT</name>
<dbReference type="InterPro" id="IPR009577">
    <property type="entry name" value="Sm_multidrug_ex"/>
</dbReference>
<dbReference type="STRING" id="1121305.CLCOL_19500"/>
<feature type="transmembrane region" description="Helical" evidence="1">
    <location>
        <begin position="34"/>
        <end position="55"/>
    </location>
</feature>
<reference evidence="2 3" key="1">
    <citation type="submission" date="2016-02" db="EMBL/GenBank/DDBJ databases">
        <title>Genome sequence of Clostridium colicanis DSM 13634.</title>
        <authorList>
            <person name="Poehlein A."/>
            <person name="Daniel R."/>
        </authorList>
    </citation>
    <scope>NUCLEOTIDE SEQUENCE [LARGE SCALE GENOMIC DNA]</scope>
    <source>
        <strain evidence="2 3">DSM 13634</strain>
    </source>
</reference>
<dbReference type="RefSeq" id="WP_061858773.1">
    <property type="nucleotide sequence ID" value="NZ_LTBB01000010.1"/>
</dbReference>
<evidence type="ECO:0000313" key="2">
    <source>
        <dbReference type="EMBL" id="KYH28458.1"/>
    </source>
</evidence>